<accession>A0A0K2GDD5</accession>
<dbReference type="OrthoDB" id="220792at2"/>
<dbReference type="AlphaFoldDB" id="A0A0K2GDD5"/>
<dbReference type="SUPFAM" id="SSF48452">
    <property type="entry name" value="TPR-like"/>
    <property type="match status" value="2"/>
</dbReference>
<proteinExistence type="predicted"/>
<dbReference type="RefSeq" id="WP_053380052.1">
    <property type="nucleotide sequence ID" value="NZ_CP011801.1"/>
</dbReference>
<keyword evidence="1" id="KW-0802">TPR repeat</keyword>
<dbReference type="PATRIC" id="fig|42253.5.peg.2512"/>
<dbReference type="InterPro" id="IPR011990">
    <property type="entry name" value="TPR-like_helical_dom_sf"/>
</dbReference>
<sequence>MTTVLSALLWILLIGLWPSGEAFSQETLWNTWRSGGLQALQEGRLADAERLLIAALEQAEKYGTEDLRVADAANDLAVVYATAGRNAEAELLFSRALMIGEKGLGADHPGVGATVQNLGILYATQQKYREAEPLLKRALEINLKRFGVNHTRTALTLKTLSSFYAIQGQLTEAEHFIQKSLAILEAARVAKTDPQMTATLEVFAAILRNTNREREAQEVERRLQAAAQEETRFH</sequence>
<evidence type="ECO:0000313" key="2">
    <source>
        <dbReference type="EMBL" id="ALA58960.1"/>
    </source>
</evidence>
<gene>
    <name evidence="2" type="ORF">NITMOv2_2547</name>
</gene>
<dbReference type="Proteomes" id="UP000069205">
    <property type="component" value="Chromosome"/>
</dbReference>
<dbReference type="InterPro" id="IPR019734">
    <property type="entry name" value="TPR_rpt"/>
</dbReference>
<dbReference type="Pfam" id="PF13424">
    <property type="entry name" value="TPR_12"/>
    <property type="match status" value="2"/>
</dbReference>
<name>A0A0K2GDD5_NITMO</name>
<organism evidence="2 3">
    <name type="scientific">Nitrospira moscoviensis</name>
    <dbReference type="NCBI Taxonomy" id="42253"/>
    <lineage>
        <taxon>Bacteria</taxon>
        <taxon>Pseudomonadati</taxon>
        <taxon>Nitrospirota</taxon>
        <taxon>Nitrospiria</taxon>
        <taxon>Nitrospirales</taxon>
        <taxon>Nitrospiraceae</taxon>
        <taxon>Nitrospira</taxon>
    </lineage>
</organism>
<feature type="repeat" description="TPR" evidence="1">
    <location>
        <begin position="112"/>
        <end position="145"/>
    </location>
</feature>
<dbReference type="KEGG" id="nmv:NITMOv2_2547"/>
<dbReference type="PANTHER" id="PTHR47689">
    <property type="entry name" value="TETRATRICOPEPTIDE REPEAT (TPR)-LIKE SUPERFAMILY PROTEIN"/>
    <property type="match status" value="1"/>
</dbReference>
<dbReference type="PANTHER" id="PTHR47689:SF2">
    <property type="entry name" value="TETRATRICOPEPTIDE REPEAT (TPR)-LIKE SUPERFAMILY PROTEIN"/>
    <property type="match status" value="1"/>
</dbReference>
<dbReference type="SMART" id="SM00028">
    <property type="entry name" value="TPR"/>
    <property type="match status" value="4"/>
</dbReference>
<protein>
    <submittedName>
        <fullName evidence="2">Uncharacterized protein</fullName>
    </submittedName>
</protein>
<evidence type="ECO:0000313" key="3">
    <source>
        <dbReference type="Proteomes" id="UP000069205"/>
    </source>
</evidence>
<keyword evidence="3" id="KW-1185">Reference proteome</keyword>
<dbReference type="STRING" id="42253.NITMOv2_2547"/>
<reference evidence="2 3" key="1">
    <citation type="journal article" date="2015" name="Proc. Natl. Acad. Sci. U.S.A.">
        <title>Expanded metabolic versatility of ubiquitous nitrite-oxidizing bacteria from the genus Nitrospira.</title>
        <authorList>
            <person name="Koch H."/>
            <person name="Lucker S."/>
            <person name="Albertsen M."/>
            <person name="Kitzinger K."/>
            <person name="Herbold C."/>
            <person name="Spieck E."/>
            <person name="Nielsen P.H."/>
            <person name="Wagner M."/>
            <person name="Daims H."/>
        </authorList>
    </citation>
    <scope>NUCLEOTIDE SEQUENCE [LARGE SCALE GENOMIC DNA]</scope>
    <source>
        <strain evidence="2 3">NSP M-1</strain>
    </source>
</reference>
<dbReference type="PROSITE" id="PS50005">
    <property type="entry name" value="TPR"/>
    <property type="match status" value="1"/>
</dbReference>
<evidence type="ECO:0000256" key="1">
    <source>
        <dbReference type="PROSITE-ProRule" id="PRU00339"/>
    </source>
</evidence>
<dbReference type="EMBL" id="CP011801">
    <property type="protein sequence ID" value="ALA58960.1"/>
    <property type="molecule type" value="Genomic_DNA"/>
</dbReference>
<dbReference type="Gene3D" id="1.25.40.10">
    <property type="entry name" value="Tetratricopeptide repeat domain"/>
    <property type="match status" value="1"/>
</dbReference>